<sequence>MLVVAVTHEGHHRLDVPHLDMVPAEDAGPRCAVVREPVPILLHKDRDPTQVEHLREVGGVVARPVGLVSQDVCLVGRLQRETSQMTCTSDTHLDITRNLLQHPQEIVLELGTFGPWFELVVVHYHPLVVVRAAIVKTENLGPTPTAMAQTVRDQHPGKLQNLENMSEA</sequence>
<dbReference type="EMBL" id="OB795239">
    <property type="protein sequence ID" value="CAD7431904.1"/>
    <property type="molecule type" value="Genomic_DNA"/>
</dbReference>
<feature type="region of interest" description="Disordered" evidence="1">
    <location>
        <begin position="144"/>
        <end position="168"/>
    </location>
</feature>
<gene>
    <name evidence="2" type="ORF">TMSB3V08_LOCUS8624</name>
</gene>
<reference evidence="2" key="1">
    <citation type="submission" date="2020-11" db="EMBL/GenBank/DDBJ databases">
        <authorList>
            <person name="Tran Van P."/>
        </authorList>
    </citation>
    <scope>NUCLEOTIDE SEQUENCE</scope>
</reference>
<protein>
    <submittedName>
        <fullName evidence="2">Uncharacterized protein</fullName>
    </submittedName>
</protein>
<accession>A0A7R9EDB8</accession>
<name>A0A7R9EDB8_9NEOP</name>
<evidence type="ECO:0000313" key="2">
    <source>
        <dbReference type="EMBL" id="CAD7431904.1"/>
    </source>
</evidence>
<dbReference type="AlphaFoldDB" id="A0A7R9EDB8"/>
<proteinExistence type="predicted"/>
<evidence type="ECO:0000256" key="1">
    <source>
        <dbReference type="SAM" id="MobiDB-lite"/>
    </source>
</evidence>
<organism evidence="2">
    <name type="scientific">Timema monikensis</name>
    <dbReference type="NCBI Taxonomy" id="170555"/>
    <lineage>
        <taxon>Eukaryota</taxon>
        <taxon>Metazoa</taxon>
        <taxon>Ecdysozoa</taxon>
        <taxon>Arthropoda</taxon>
        <taxon>Hexapoda</taxon>
        <taxon>Insecta</taxon>
        <taxon>Pterygota</taxon>
        <taxon>Neoptera</taxon>
        <taxon>Polyneoptera</taxon>
        <taxon>Phasmatodea</taxon>
        <taxon>Timematodea</taxon>
        <taxon>Timematoidea</taxon>
        <taxon>Timematidae</taxon>
        <taxon>Timema</taxon>
    </lineage>
</organism>